<evidence type="ECO:0000313" key="8">
    <source>
        <dbReference type="EMBL" id="NDL60968.1"/>
    </source>
</evidence>
<keyword evidence="5" id="KW-0949">S-adenosyl-L-methionine</keyword>
<protein>
    <recommendedName>
        <fullName evidence="2">site-specific DNA-methyltransferase (cytosine-N(4)-specific)</fullName>
        <ecNumber evidence="2">2.1.1.113</ecNumber>
    </recommendedName>
</protein>
<evidence type="ECO:0000256" key="2">
    <source>
        <dbReference type="ARBA" id="ARBA00012185"/>
    </source>
</evidence>
<dbReference type="Proteomes" id="UP000460435">
    <property type="component" value="Unassembled WGS sequence"/>
</dbReference>
<accession>A0A7K3MEX6</accession>
<comment type="caution">
    <text evidence="8">The sequence shown here is derived from an EMBL/GenBank/DDBJ whole genome shotgun (WGS) entry which is preliminary data.</text>
</comment>
<dbReference type="InterPro" id="IPR029063">
    <property type="entry name" value="SAM-dependent_MTases_sf"/>
</dbReference>
<dbReference type="EMBL" id="WLZY01000016">
    <property type="protein sequence ID" value="NDL60968.1"/>
    <property type="molecule type" value="Genomic_DNA"/>
</dbReference>
<dbReference type="GO" id="GO:0015667">
    <property type="term" value="F:site-specific DNA-methyltransferase (cytosine-N4-specific) activity"/>
    <property type="evidence" value="ECO:0007669"/>
    <property type="project" value="UniProtKB-EC"/>
</dbReference>
<dbReference type="GO" id="GO:0003677">
    <property type="term" value="F:DNA binding"/>
    <property type="evidence" value="ECO:0007669"/>
    <property type="project" value="InterPro"/>
</dbReference>
<reference evidence="8 9" key="1">
    <citation type="submission" date="2019-11" db="EMBL/GenBank/DDBJ databases">
        <authorList>
            <person name="Li X.-J."/>
            <person name="Feng X.-M."/>
        </authorList>
    </citation>
    <scope>NUCLEOTIDE SEQUENCE [LARGE SCALE GENOMIC DNA]</scope>
    <source>
        <strain evidence="8 9">XMNu-373</strain>
    </source>
</reference>
<evidence type="ECO:0000256" key="3">
    <source>
        <dbReference type="ARBA" id="ARBA00022603"/>
    </source>
</evidence>
<comment type="similarity">
    <text evidence="1">Belongs to the N(4)/N(6)-methyltransferase family. N(4) subfamily.</text>
</comment>
<evidence type="ECO:0000256" key="1">
    <source>
        <dbReference type="ARBA" id="ARBA00010203"/>
    </source>
</evidence>
<sequence>MAPELALSSVSRADGEPILDPMCGSGMVLKAALQAGKQAIGFDLDPLAVLMSRVWTTAAPDDLEGCAASVIARANTISVPDLPWIDFDHETAEFVDFWFGKTQQHDLRKIAAVLWELDDSAEHNALRLALSRTIITKDRGASLASDVSHSRPHRTRTTNDYDVISGFKLAARNVGRILAVSSTSGAASVSLGDARDLKGLPDNSAGMIVTSPPYLNAIDYLRGHRLALVWLGYRVGDLRAVRSSSIGAERGLSEESIEAELRDIIRELSIDEYDRQLGRMLVRYFFDLDRMMAEASRVLKHGSDAVFVVGNSTIRSQFVDNATLTARAAERHGLRLVDRSERELPANRRYLPPPRINASDQLSRRMRTEVILRLSKSAA</sequence>
<keyword evidence="9" id="KW-1185">Reference proteome</keyword>
<dbReference type="InterPro" id="IPR017985">
    <property type="entry name" value="MeTrfase_CN4_CS"/>
</dbReference>
<dbReference type="EC" id="2.1.1.113" evidence="2"/>
<proteinExistence type="inferred from homology"/>
<evidence type="ECO:0000313" key="9">
    <source>
        <dbReference type="Proteomes" id="UP000460435"/>
    </source>
</evidence>
<evidence type="ECO:0000256" key="6">
    <source>
        <dbReference type="ARBA" id="ARBA00022747"/>
    </source>
</evidence>
<keyword evidence="4" id="KW-0808">Transferase</keyword>
<dbReference type="SUPFAM" id="SSF53335">
    <property type="entry name" value="S-adenosyl-L-methionine-dependent methyltransferases"/>
    <property type="match status" value="1"/>
</dbReference>
<dbReference type="GO" id="GO:0009307">
    <property type="term" value="P:DNA restriction-modification system"/>
    <property type="evidence" value="ECO:0007669"/>
    <property type="project" value="UniProtKB-KW"/>
</dbReference>
<evidence type="ECO:0000256" key="5">
    <source>
        <dbReference type="ARBA" id="ARBA00022691"/>
    </source>
</evidence>
<evidence type="ECO:0000256" key="4">
    <source>
        <dbReference type="ARBA" id="ARBA00022679"/>
    </source>
</evidence>
<evidence type="ECO:0000256" key="7">
    <source>
        <dbReference type="ARBA" id="ARBA00049120"/>
    </source>
</evidence>
<dbReference type="GO" id="GO:0032259">
    <property type="term" value="P:methylation"/>
    <property type="evidence" value="ECO:0007669"/>
    <property type="project" value="UniProtKB-KW"/>
</dbReference>
<dbReference type="Gene3D" id="3.40.50.150">
    <property type="entry name" value="Vaccinia Virus protein VP39"/>
    <property type="match status" value="2"/>
</dbReference>
<dbReference type="PROSITE" id="PS00093">
    <property type="entry name" value="N4_MTASE"/>
    <property type="match status" value="1"/>
</dbReference>
<keyword evidence="6" id="KW-0680">Restriction system</keyword>
<dbReference type="AlphaFoldDB" id="A0A7K3MEX6"/>
<comment type="catalytic activity">
    <reaction evidence="7">
        <text>a 2'-deoxycytidine in DNA + S-adenosyl-L-methionine = an N(4)-methyl-2'-deoxycytidine in DNA + S-adenosyl-L-homocysteine + H(+)</text>
        <dbReference type="Rhea" id="RHEA:16857"/>
        <dbReference type="Rhea" id="RHEA-COMP:11369"/>
        <dbReference type="Rhea" id="RHEA-COMP:13674"/>
        <dbReference type="ChEBI" id="CHEBI:15378"/>
        <dbReference type="ChEBI" id="CHEBI:57856"/>
        <dbReference type="ChEBI" id="CHEBI:59789"/>
        <dbReference type="ChEBI" id="CHEBI:85452"/>
        <dbReference type="ChEBI" id="CHEBI:137933"/>
        <dbReference type="EC" id="2.1.1.113"/>
    </reaction>
</comment>
<keyword evidence="3" id="KW-0489">Methyltransferase</keyword>
<name>A0A7K3MEX6_9ACTN</name>
<dbReference type="RefSeq" id="WP_162453686.1">
    <property type="nucleotide sequence ID" value="NZ_WLZY01000016.1"/>
</dbReference>
<organism evidence="8 9">
    <name type="scientific">Phytoactinopolyspora mesophila</name>
    <dbReference type="NCBI Taxonomy" id="2650750"/>
    <lineage>
        <taxon>Bacteria</taxon>
        <taxon>Bacillati</taxon>
        <taxon>Actinomycetota</taxon>
        <taxon>Actinomycetes</taxon>
        <taxon>Jiangellales</taxon>
        <taxon>Jiangellaceae</taxon>
        <taxon>Phytoactinopolyspora</taxon>
    </lineage>
</organism>
<gene>
    <name evidence="8" type="ORF">F7O44_28220</name>
</gene>